<keyword evidence="2" id="KW-0106">Calcium</keyword>
<comment type="similarity">
    <text evidence="1 2">Belongs to the phospholipid scramblase family.</text>
</comment>
<comment type="cofactor">
    <cofactor evidence="2">
        <name>Ca(2+)</name>
        <dbReference type="ChEBI" id="CHEBI:29108"/>
    </cofactor>
</comment>
<dbReference type="Proteomes" id="UP000218231">
    <property type="component" value="Unassembled WGS sequence"/>
</dbReference>
<sequence>MVGSAMPINVQPGAVVVPVPMPMDGVPVGLEYLTMVNTIMVHQRIEAIEILIGFETKNRYVLRNANGDQVYFAYEESECFERICCGPQRSWTMHIIDNFKREVITIRRPFKCCGGGCNGLCAGADCCAQECEIFTAQGPVAYVKQLSNGCDPMYELRDPEDKYKLIISGPCCCIFATCQDKEFEIKTEEGIPIGSITKKWGGICRESFTDADVFSVTFPIDLSVKTKAALIGLTFLIDFMYFEHQNNN</sequence>
<proteinExistence type="inferred from homology"/>
<evidence type="ECO:0000313" key="3">
    <source>
        <dbReference type="EMBL" id="PAV67702.1"/>
    </source>
</evidence>
<comment type="caution">
    <text evidence="3">The sequence shown here is derived from an EMBL/GenBank/DDBJ whole genome shotgun (WGS) entry which is preliminary data.</text>
</comment>
<dbReference type="SUPFAM" id="SSF54518">
    <property type="entry name" value="Tubby C-terminal domain-like"/>
    <property type="match status" value="1"/>
</dbReference>
<dbReference type="OrthoDB" id="10041953at2759"/>
<reference evidence="3 4" key="1">
    <citation type="journal article" date="2017" name="Curr. Biol.">
        <title>Genome architecture and evolution of a unichromosomal asexual nematode.</title>
        <authorList>
            <person name="Fradin H."/>
            <person name="Zegar C."/>
            <person name="Gutwein M."/>
            <person name="Lucas J."/>
            <person name="Kovtun M."/>
            <person name="Corcoran D."/>
            <person name="Baugh L.R."/>
            <person name="Kiontke K."/>
            <person name="Gunsalus K."/>
            <person name="Fitch D.H."/>
            <person name="Piano F."/>
        </authorList>
    </citation>
    <scope>NUCLEOTIDE SEQUENCE [LARGE SCALE GENOMIC DNA]</scope>
    <source>
        <strain evidence="3">PF1309</strain>
    </source>
</reference>
<keyword evidence="2" id="KW-0564">Palmitate</keyword>
<accession>A0A2A2K1F0</accession>
<dbReference type="STRING" id="2018661.A0A2A2K1F0"/>
<keyword evidence="4" id="KW-1185">Reference proteome</keyword>
<keyword evidence="2" id="KW-0449">Lipoprotein</keyword>
<name>A0A2A2K1F0_9BILA</name>
<dbReference type="GO" id="GO:0017128">
    <property type="term" value="F:phospholipid scramblase activity"/>
    <property type="evidence" value="ECO:0007669"/>
    <property type="project" value="InterPro"/>
</dbReference>
<dbReference type="EMBL" id="LIAE01009884">
    <property type="protein sequence ID" value="PAV67702.1"/>
    <property type="molecule type" value="Genomic_DNA"/>
</dbReference>
<dbReference type="InterPro" id="IPR025659">
    <property type="entry name" value="Tubby-like_C"/>
</dbReference>
<gene>
    <name evidence="3" type="ORF">WR25_04221</name>
</gene>
<dbReference type="PANTHER" id="PTHR23248">
    <property type="entry name" value="PHOSPHOLIPID SCRAMBLASE-RELATED"/>
    <property type="match status" value="1"/>
</dbReference>
<comment type="function">
    <text evidence="2">May mediate accelerated ATP-independent bidirectional transbilayer migration of phospholipids upon binding calcium ions that results in a loss of phospholipid asymmetry in the plasma membrane.</text>
</comment>
<evidence type="ECO:0000313" key="4">
    <source>
        <dbReference type="Proteomes" id="UP000218231"/>
    </source>
</evidence>
<organism evidence="3 4">
    <name type="scientific">Diploscapter pachys</name>
    <dbReference type="NCBI Taxonomy" id="2018661"/>
    <lineage>
        <taxon>Eukaryota</taxon>
        <taxon>Metazoa</taxon>
        <taxon>Ecdysozoa</taxon>
        <taxon>Nematoda</taxon>
        <taxon>Chromadorea</taxon>
        <taxon>Rhabditida</taxon>
        <taxon>Rhabditina</taxon>
        <taxon>Rhabditomorpha</taxon>
        <taxon>Rhabditoidea</taxon>
        <taxon>Rhabditidae</taxon>
        <taxon>Diploscapter</taxon>
    </lineage>
</organism>
<evidence type="ECO:0000256" key="2">
    <source>
        <dbReference type="RuleBase" id="RU363116"/>
    </source>
</evidence>
<protein>
    <recommendedName>
        <fullName evidence="2">Phospholipid scramblase</fullName>
    </recommendedName>
</protein>
<dbReference type="GO" id="GO:0005886">
    <property type="term" value="C:plasma membrane"/>
    <property type="evidence" value="ECO:0007669"/>
    <property type="project" value="TreeGrafter"/>
</dbReference>
<dbReference type="InterPro" id="IPR005552">
    <property type="entry name" value="Scramblase"/>
</dbReference>
<dbReference type="AlphaFoldDB" id="A0A2A2K1F0"/>
<evidence type="ECO:0000256" key="1">
    <source>
        <dbReference type="ARBA" id="ARBA00005350"/>
    </source>
</evidence>
<dbReference type="Pfam" id="PF03803">
    <property type="entry name" value="Scramblase"/>
    <property type="match status" value="1"/>
</dbReference>
<dbReference type="PANTHER" id="PTHR23248:SF63">
    <property type="entry name" value="PHOSPHOLIPID SCRAMBLASE"/>
    <property type="match status" value="1"/>
</dbReference>